<organism evidence="1 2">
    <name type="scientific">Lentibacillus cibarius</name>
    <dbReference type="NCBI Taxonomy" id="2583219"/>
    <lineage>
        <taxon>Bacteria</taxon>
        <taxon>Bacillati</taxon>
        <taxon>Bacillota</taxon>
        <taxon>Bacilli</taxon>
        <taxon>Bacillales</taxon>
        <taxon>Bacillaceae</taxon>
        <taxon>Lentibacillus</taxon>
    </lineage>
</organism>
<accession>A0A549YH91</accession>
<dbReference type="Pfam" id="PF12787">
    <property type="entry name" value="EcsC"/>
    <property type="match status" value="1"/>
</dbReference>
<keyword evidence="2" id="KW-1185">Reference proteome</keyword>
<dbReference type="AlphaFoldDB" id="A0A549YH91"/>
<dbReference type="PANTHER" id="PTHR41260">
    <property type="entry name" value="PROTEIN ECSC"/>
    <property type="match status" value="1"/>
</dbReference>
<protein>
    <submittedName>
        <fullName evidence="1">EcsC family protein</fullName>
    </submittedName>
</protein>
<name>A0A549YH91_9BACI</name>
<dbReference type="Proteomes" id="UP000319280">
    <property type="component" value="Unassembled WGS sequence"/>
</dbReference>
<evidence type="ECO:0000313" key="1">
    <source>
        <dbReference type="EMBL" id="TRM11244.1"/>
    </source>
</evidence>
<dbReference type="RefSeq" id="WP_142790399.1">
    <property type="nucleotide sequence ID" value="NZ_VJMZ01000001.1"/>
</dbReference>
<comment type="caution">
    <text evidence="1">The sequence shown here is derived from an EMBL/GenBank/DDBJ whole genome shotgun (WGS) entry which is preliminary data.</text>
</comment>
<dbReference type="EMBL" id="VJMZ01000001">
    <property type="protein sequence ID" value="TRM11244.1"/>
    <property type="molecule type" value="Genomic_DNA"/>
</dbReference>
<gene>
    <name evidence="1" type="ORF">FH966_05700</name>
</gene>
<evidence type="ECO:0000313" key="2">
    <source>
        <dbReference type="Proteomes" id="UP000319280"/>
    </source>
</evidence>
<dbReference type="PANTHER" id="PTHR41260:SF1">
    <property type="entry name" value="PROTEIN ECSC"/>
    <property type="match status" value="1"/>
</dbReference>
<reference evidence="1 2" key="1">
    <citation type="submission" date="2019-07" db="EMBL/GenBank/DDBJ databases">
        <title>Genomic analysis of Lentibacillus sp. NKC851-2.</title>
        <authorList>
            <person name="Oh Y.J."/>
        </authorList>
    </citation>
    <scope>NUCLEOTIDE SEQUENCE [LARGE SCALE GENOMIC DNA]</scope>
    <source>
        <strain evidence="1 2">NKC851-2</strain>
    </source>
</reference>
<proteinExistence type="predicted"/>
<sequence>MYSYEEKVYNELQAWRRDVLKRPGFLTQLSKKTQTKINRMIPDKAHKIITESLKKMVQAILVGSDITTNKHQSVGLSLYEQDELLKEKLTSYRKTAVVEGAGTGAGGFFLGLADFPMLLSIKMKFLFEAAAIYGFDTNSYEERLFILHVFQLAFSRDATRRRTYYTIENWQTEKDRLIDMDWRVFQQEYRDYLDLIKLLQMVPGFGAIVGAYANHNLLDTLGETAMNAYRMRLLFTQPRDY</sequence>
<dbReference type="InterPro" id="IPR024787">
    <property type="entry name" value="EcsC"/>
</dbReference>